<reference evidence="2" key="1">
    <citation type="submission" date="2022-10" db="EMBL/GenBank/DDBJ databases">
        <title>Culturing micro-colonial fungi from biological soil crusts in the Mojave desert and describing Neophaeococcomyces mojavensis, and introducing the new genera and species Taxawa tesnikishii.</title>
        <authorList>
            <person name="Kurbessoian T."/>
            <person name="Stajich J.E."/>
        </authorList>
    </citation>
    <scope>NUCLEOTIDE SEQUENCE</scope>
    <source>
        <strain evidence="2">TK_41</strain>
    </source>
</reference>
<proteinExistence type="predicted"/>
<name>A0AA39CGT2_9EURO</name>
<evidence type="ECO:0000313" key="3">
    <source>
        <dbReference type="Proteomes" id="UP001172673"/>
    </source>
</evidence>
<comment type="caution">
    <text evidence="2">The sequence shown here is derived from an EMBL/GenBank/DDBJ whole genome shotgun (WGS) entry which is preliminary data.</text>
</comment>
<gene>
    <name evidence="2" type="ORF">H2200_007648</name>
</gene>
<keyword evidence="3" id="KW-1185">Reference proteome</keyword>
<evidence type="ECO:0000256" key="1">
    <source>
        <dbReference type="SAM" id="MobiDB-lite"/>
    </source>
</evidence>
<dbReference type="Proteomes" id="UP001172673">
    <property type="component" value="Unassembled WGS sequence"/>
</dbReference>
<sequence>MVQSAVWPEESVRELVDWVEDHKGPESQLIKNNKEALRTIKNYLTIGREGRESYDFGLGKKELPMTAVRRKLEEIWELRLESLKSSNIGTFYLHGTNVLDWEKVGRSASIGGAYTAEDIAIYKRRVANANVAPQNSLSDTVSEQRDTDALENPSTRSHVSLPEEIDLADPEHRDKRRRTGNNPEAQPTEGSRSETVGERRNASPLQAHDLHANPTSRHAGTGSVKASRAGISADTRLPAQDEGRPIPHWAAPNLSVIGNPHPIEPRSTSKGSDSTGPFYFLNERRGQMDDPWVEPRDAIQLAMESISSRIQHEAGNMILAAGIPTNQPAILDKDFAYPAECMYILSRLLGPTGYDSLTGSEMFSIFHRTNTPLSRFLRSFVACAITTWCFECRIDEEAYHANLGGGEVRRTFEKAFEPMLLAEMRQRLWREHLNTSVKPKIVGEAHRMACLLQTYLEFFIPSNKPPKKRSIGLDEKYSFTWPSFWAPYSPDKHQVPGAQDSAQEAEQPKECQVLLTVMPMVSRMLRKRIGEDDWTDWQTVCKGQVLRL</sequence>
<protein>
    <submittedName>
        <fullName evidence="2">Uncharacterized protein</fullName>
    </submittedName>
</protein>
<feature type="region of interest" description="Disordered" evidence="1">
    <location>
        <begin position="135"/>
        <end position="231"/>
    </location>
</feature>
<feature type="compositionally biased region" description="Basic and acidic residues" evidence="1">
    <location>
        <begin position="191"/>
        <end position="201"/>
    </location>
</feature>
<dbReference type="EMBL" id="JAPDRK010000011">
    <property type="protein sequence ID" value="KAJ9607570.1"/>
    <property type="molecule type" value="Genomic_DNA"/>
</dbReference>
<feature type="compositionally biased region" description="Polar residues" evidence="1">
    <location>
        <begin position="180"/>
        <end position="190"/>
    </location>
</feature>
<dbReference type="AlphaFoldDB" id="A0AA39CGT2"/>
<evidence type="ECO:0000313" key="2">
    <source>
        <dbReference type="EMBL" id="KAJ9607570.1"/>
    </source>
</evidence>
<organism evidence="2 3">
    <name type="scientific">Cladophialophora chaetospira</name>
    <dbReference type="NCBI Taxonomy" id="386627"/>
    <lineage>
        <taxon>Eukaryota</taxon>
        <taxon>Fungi</taxon>
        <taxon>Dikarya</taxon>
        <taxon>Ascomycota</taxon>
        <taxon>Pezizomycotina</taxon>
        <taxon>Eurotiomycetes</taxon>
        <taxon>Chaetothyriomycetidae</taxon>
        <taxon>Chaetothyriales</taxon>
        <taxon>Herpotrichiellaceae</taxon>
        <taxon>Cladophialophora</taxon>
    </lineage>
</organism>
<accession>A0AA39CGT2</accession>